<proteinExistence type="predicted"/>
<gene>
    <name evidence="1" type="ORF">QFC22_004463</name>
</gene>
<evidence type="ECO:0000313" key="2">
    <source>
        <dbReference type="Proteomes" id="UP001243375"/>
    </source>
</evidence>
<evidence type="ECO:0000313" key="1">
    <source>
        <dbReference type="EMBL" id="KAJ9117613.1"/>
    </source>
</evidence>
<comment type="caution">
    <text evidence="1">The sequence shown here is derived from an EMBL/GenBank/DDBJ whole genome shotgun (WGS) entry which is preliminary data.</text>
</comment>
<organism evidence="1 2">
    <name type="scientific">Naganishia vaughanmartiniae</name>
    <dbReference type="NCBI Taxonomy" id="1424756"/>
    <lineage>
        <taxon>Eukaryota</taxon>
        <taxon>Fungi</taxon>
        <taxon>Dikarya</taxon>
        <taxon>Basidiomycota</taxon>
        <taxon>Agaricomycotina</taxon>
        <taxon>Tremellomycetes</taxon>
        <taxon>Filobasidiales</taxon>
        <taxon>Filobasidiaceae</taxon>
        <taxon>Naganishia</taxon>
    </lineage>
</organism>
<accession>A0ACC2X1H2</accession>
<reference evidence="1" key="1">
    <citation type="submission" date="2023-04" db="EMBL/GenBank/DDBJ databases">
        <title>Draft Genome sequencing of Naganishia species isolated from polar environments using Oxford Nanopore Technology.</title>
        <authorList>
            <person name="Leo P."/>
            <person name="Venkateswaran K."/>
        </authorList>
    </citation>
    <scope>NUCLEOTIDE SEQUENCE</scope>
    <source>
        <strain evidence="1">MNA-CCFEE 5425</strain>
    </source>
</reference>
<sequence>MKIKKHPKRPSVTHPDIEAVITRITACSNDADLPSLLRHEIPPDTPWRYPRADLHNWVIVLDRFDAILGSVLERYKIDQADATVVQREPFTEADKDMVLEILRFERILLDNSTSRKIYGSYDRMQALLFTSDLQVLHATILLILRPCQQYGSHTPFELSNNKIVRQRLLKLVMSGGGWGKLKELGYDMVKLAKMAEKEDEGKEVTMAEGREEHELDLPTPFYELSAQFYRPSVTDTTTTSGISGNEPGTATPVSTELERPTQELRIQPSPLGQASSAVEDALPAVVEDAELAQEQQHEFETPSRPSAASYLLRRADPSIIDTPITPFTPFGKPAATVPQQTSSSGGSSSITAFSRAYTNSDGLTVVYVPSSSIIPLVKDGSKDAMAVLAQLLESHPELRGIAEEKAEEKEEKGKGKEETGEQKEEGEDKSGDVAASTSVTASNSQESITKKSVGKYAAINNALREEQYDILCRLRIMLMMDVRDGEMSPTVKEDVTCMLEIRLAALATYLYLSPEEKAQSELFLYEPNMIAQLADLVNPNSHVSDRLIAPAFMALDACAHYRYKVTEVVTALNANVAHGILMNSYREVIRRLATEEGAPHELVDSVLSFVAYLASSSGYNNMLVGAGLVPLVIDLIKVTHPARGGYVARAIGLVDNMMYTSNNAFNIFCNASGLQTLNHRITVEVDRLINGEYTQFISTESDLLRRTTPLKLMLRSIHRLMQASGTVDALRSLIDSELPRSLLKIFNNVDKMGSSVFALAMHVTAAFVHNEPTSLSILQEMKLPDALYDAVEHNRQASFEILSALPNALGAFCLNQTGMDLTVKRREVLARLVHVCANPAYRDILRDRDNASFLGTSLDELARHHPPLKPILLEALSTLLKDLVTQGETAAAFNQWEPSQYRLMTVEDEKKDVKDVAEGGASDMQETANDTRVHPQVEDNGGTSYTFISSDYKAKKEENQIEITVDIVAQLMQGLFHNTQFGKDFLAQDGLKLVLDIYGSPSLRNSFATTAIADRLHIVLRSLAEASLSKVLNGIIDRVRSVMGTCRQLWDSDMQKSYLSPFIPALRKWQSDRRVGLCMLIKAPPRTATDVAEEKNAEFRRLVHLNNLLSALCNLYITVGFAHGKVAASFLQALGASSGSTFLQDLGQLHRACIWENILLKNKMASFKLKDGPQTKIIAPTSTLEGVHSPALERSELAASMPAVTSDSQDVPLIEAHAEKEPNFGTVKHIAHSIPAMLTPFFQGVIKMLLFRRAEASHKVQAAPTADILARIMKDYLEVLPKYDEDDFLLSVYSSSMVSLVHIFLFDERTTQGSLQTMLLVAFNKAGGMTLINRLVTEYAQEVEQLIALEKAASEAENTEIPQEDEETRRRRRFKLLHCYQRFQNIMNLVKSLVANKSVLESSQTAMMTTKDKAPTDPDYFMPQDLLISLRLSVFDSIESVWQSDWLLQAPLPITRSAVRAVLSLLENVPEPAPGAQSGRDTPHPFSRFADLNSLLGAAGGPLAVRGVPGMPAAAPAVRRPPVVNEAFVETLIEMGFGRHAATVALTRLNNNLPAATEYLLTHGHLIAEPEPEPAAAAQPVPAVADADVVPAEQPAAAAGETENAAATSSIAGEGAADTSGSNAKPADVQSIKDQDTEMSSVDDSEIDAQRKRESMEQARKLFQDKREHTYATLPTRAIHLVDVHDSLIFDFRNAFLETTEGVEAISRSLEEFGSGVLPQDEKGELALTARLRLLAVVAHQPTFGQKIDESKRQALLDKLIALPVRKEDGKRTRWLSGLLLGAESIFFWGESIKEAKTGDTPLSTIIQGPLYTEARRRLFDTGMNILHDDDLNIDEIIAILRTLVVLTRDRDLAQAFLQSEHSLQDLFRLFNISQQDGKYMQSCASLIAMIMRHLVEDEAILRKSMQREIRIWFQKQRGNHASVQHYVSNLRAAVLRDPDVFVQATSAECILSGTEPGRSGTYNIQLIDSKGSEETDGKPAETEASGEMMQVDDPFQETSEDVRKPGLQKVMQFLTSDLITYSKPEKQRQIEQDGTQTSTEKRLGGNFLVLTELLGSYMDCKSALLSSTKRVGKESAMNVRTRSPILNVLLNHYVTNIAFDIDVCRTHNHSVTEAQRARLNFSNWSSSAIVALCSDPASQANASLKDISPVVVNVRKTVMDVLARAIKEATSSAEGLNARYGRLWALSELCYRLLTAKSTVQSKSYDDSSLHIAKIMLEKGFVPLLTNVLGEIDLNYPQVKILITAIMQPLDYLTKLSMKMAKAEKSRSSDEEMSEADTLTSEEEDEDEEMIGPEGEAEAPDMYRNSSLGMFGGEMDDYLEGEDEGGDDEDDMEGDHYDEDDIGDEDSEGTEPSSDEDDEDGIELEEEWDEDEMALEEDEENEDEMEMEDDANEFMMDGGVEDLADGEAELMDGDGMLDDLDGMDGMEGDMEDEEGMFDEDGMGDEYDDEDDEQSEIYEEYDTLDSVVVNPLSAASMPSAQMNNWGWAQPVRTSPLDEQHGSLRRRGGNRFIDDGFALFGRNRSSTSNVASVASHPLLQEDLPSAAMPSSALNAHRPLPALNRPRDLPGLIRALDSLMGGNAMQVLETLAGGPGHQHGEHTIRIETGSNGTEVRVGNRSLHYGPGGLSGTQPTSNSNNQTIESTPQPTLNRWQEEEKIVAVIDAQDRLNRIITHVINVLLPVAREADREAKAKKAEEEALRKRKEEEEAARQTAEKEKAEQEAKAQREGELAAQEQEVPSANADVEMATEGVTETADRARVTIMIHGEEVDITETGIDPEFLQALPDDMREDVVNQHLTERRRAAVGNSQSQVASQISPEFLDALPPEIRAEVIQQEAIEAARLASGPPLAIPAPADRAQNAEAVQAGGARFLATLPSGLRELVMMGRTDEEITNSIQLGSRGMGANLPGNAAGISRAGEVGRPVVERGDEANADATNKKPPSRDTIQLLDKAGIASLMRLLFFPEGFRKNYLHRILGNLCENSKNRADVVNLLLGVLQDEAGDLSLIDKQSARVPTKPVGFTPKTTPRRKNVPETPATPLSSSANMLSGLQAAIVPSFVAQRSFEALHHIASNNEQVAIYFLTEHDLPATSKKAPAHKKGKGTKASAQPTYPLVILLRLLERRQILQASNLMEMLTALLAMLTKPLTHRLKKEPEPTDAVSPQPRAESIPAVPESTTATVTAKGTASQKPEESSSDSSLITTPDLPLEVLRLVVNILNNGECSSRTFSHTLTLIQHLSYIAEAKRIITEELRDRANSLGTMLTSDLQQLAIELDKTQGNAQDVDVSRFSPASSNQAKLLRMLKTLDYMHSSKMPGSSGWDAAGMASVAEGTAKLSEDEEKVSSIFESFTFNNLWDALGDCLSVIEKQPESISIGTVLLPLVESLMVVSKYSSAKAAASRDKRSGSVTFSPMSPREASTIEPDSFLKFTNQHRAVLNIMVRNNPSLMSGSFSLLVLNPRVLDFDNKRNWFTQQLRKKPANRDVGGTINLNVRRQDVFNDSYRVLAGKSGETIKYGKLNVKFHGEEGVDAGGVTREWYTVLAQSIFNPGYCLFEPCAADQLTYQPSQRSWVNPEHIGFFRFIGKMIGKAIYDGRLLDAYFSRAFYKQILGRKVDIRDLESVDPEYHKSLMWMLENDITGIIDLDFSLEVEEFGAKKVIDLKENGSQIPVTEENKQEYVNLVVEHRLESAIKDQIKAILDGFYEIIPRNLISIFDPDQLELLISGVSVIDVDELKNATHLHGWKNGDPEISWFWRALRSFSQEERARFLMFVTSSSRVPLGGFSQLQGSSGTQPFQIHKLYRHDVLPSSATCFNELLLPSYSSYEELRAKLLTAITETAGFGRA</sequence>
<protein>
    <submittedName>
        <fullName evidence="1">Uncharacterized protein</fullName>
    </submittedName>
</protein>
<dbReference type="Proteomes" id="UP001243375">
    <property type="component" value="Unassembled WGS sequence"/>
</dbReference>
<name>A0ACC2X1H2_9TREE</name>
<keyword evidence="2" id="KW-1185">Reference proteome</keyword>
<dbReference type="EMBL" id="JASBWU010000012">
    <property type="protein sequence ID" value="KAJ9117613.1"/>
    <property type="molecule type" value="Genomic_DNA"/>
</dbReference>